<evidence type="ECO:0000313" key="8">
    <source>
        <dbReference type="Proteomes" id="UP000765509"/>
    </source>
</evidence>
<dbReference type="GO" id="GO:0005737">
    <property type="term" value="C:cytoplasm"/>
    <property type="evidence" value="ECO:0007669"/>
    <property type="project" value="UniProtKB-SubCell"/>
</dbReference>
<dbReference type="OrthoDB" id="2590239at2759"/>
<dbReference type="PANTHER" id="PTHR47107:SF1">
    <property type="entry name" value="CERAMIDE-BINDING PROTEIN SVF1-RELATED"/>
    <property type="match status" value="1"/>
</dbReference>
<accession>A0A9Q3EEF1</accession>
<keyword evidence="8" id="KW-1185">Reference proteome</keyword>
<evidence type="ECO:0000259" key="5">
    <source>
        <dbReference type="Pfam" id="PF08622"/>
    </source>
</evidence>
<dbReference type="EMBL" id="AVOT02027624">
    <property type="protein sequence ID" value="MBW0519754.1"/>
    <property type="molecule type" value="Genomic_DNA"/>
</dbReference>
<dbReference type="InterPro" id="IPR033394">
    <property type="entry name" value="Svf1-like_C"/>
</dbReference>
<feature type="domain" description="Svf1-like C-terminal" evidence="6">
    <location>
        <begin position="253"/>
        <end position="484"/>
    </location>
</feature>
<feature type="region of interest" description="Disordered" evidence="4">
    <location>
        <begin position="1"/>
        <end position="25"/>
    </location>
</feature>
<reference evidence="7" key="1">
    <citation type="submission" date="2021-03" db="EMBL/GenBank/DDBJ databases">
        <title>Draft genome sequence of rust myrtle Austropuccinia psidii MF-1, a brazilian biotype.</title>
        <authorList>
            <person name="Quecine M.C."/>
            <person name="Pachon D.M.R."/>
            <person name="Bonatelli M.L."/>
            <person name="Correr F.H."/>
            <person name="Franceschini L.M."/>
            <person name="Leite T.F."/>
            <person name="Margarido G.R.A."/>
            <person name="Almeida C.A."/>
            <person name="Ferrarezi J.A."/>
            <person name="Labate C.A."/>
        </authorList>
    </citation>
    <scope>NUCLEOTIDE SEQUENCE</scope>
    <source>
        <strain evidence="7">MF-1</strain>
    </source>
</reference>
<evidence type="ECO:0000256" key="4">
    <source>
        <dbReference type="SAM" id="MobiDB-lite"/>
    </source>
</evidence>
<dbReference type="GO" id="GO:0006979">
    <property type="term" value="P:response to oxidative stress"/>
    <property type="evidence" value="ECO:0007669"/>
    <property type="project" value="InterPro"/>
</dbReference>
<dbReference type="Pfam" id="PF08622">
    <property type="entry name" value="Svf1"/>
    <property type="match status" value="1"/>
</dbReference>
<keyword evidence="3" id="KW-0963">Cytoplasm</keyword>
<name>A0A9Q3EEF1_9BASI</name>
<evidence type="ECO:0000259" key="6">
    <source>
        <dbReference type="Pfam" id="PF17187"/>
    </source>
</evidence>
<gene>
    <name evidence="7" type="ORF">O181_059469</name>
</gene>
<evidence type="ECO:0000313" key="7">
    <source>
        <dbReference type="EMBL" id="MBW0519754.1"/>
    </source>
</evidence>
<feature type="domain" description="Svf1-like N-terminal" evidence="5">
    <location>
        <begin position="62"/>
        <end position="251"/>
    </location>
</feature>
<dbReference type="InterPro" id="IPR051385">
    <property type="entry name" value="Ceramide-binding_SVF1"/>
</dbReference>
<proteinExistence type="inferred from homology"/>
<dbReference type="PANTHER" id="PTHR47107">
    <property type="entry name" value="SVF1-LIKE PROTEIN YDR222W-RELATED"/>
    <property type="match status" value="1"/>
</dbReference>
<comment type="caution">
    <text evidence="7">The sequence shown here is derived from an EMBL/GenBank/DDBJ whole genome shotgun (WGS) entry which is preliminary data.</text>
</comment>
<sequence>MSSWFSVEPPTSATPSSPQSPSNSLGSNLIHPVSSRYGPDSLFGTLSDQDTAWLAQSTGFVTETQTFYITIPGGKLAMCQVIHSAIGLWYPQIQFTFRFYDSISKKHVWKSTNVTNFKTPPIFSNSSDLPKYDKRSCKSDQFSILLDPNQPDTYSITGKHDDSIHFQFNLTRMDGVPGWKLGHDARGGFTYFGRGNQKRESPKSGPDYSASTDGYIIHRFWPRCSLSGQIILNGQPVNLNQSRAIFIHAVQGMRPNLIASRWNFCNFQSVQDQTQPDSTDPGVSLTLMEFTTVPGSYGPPQIISVGSIVLGDKLIGLSCDPNPNEAVQAKTTHQTPLLFDNDTGYQLPSLIKFQWTAPVLHSALAPSALSNVSSQNNPNANSLKAEILLDLDAQNLSEKESYVTRGLVEKVDVLAQIPYLVKKVVAAVAGTRPYIYTWFNPVSGKITLPKDLVTFDDKLKESETEDSNQLVINGYLFNEATFISDL</sequence>
<comment type="subcellular location">
    <subcellularLocation>
        <location evidence="1">Cytoplasm</location>
    </subcellularLocation>
</comment>
<evidence type="ECO:0000256" key="3">
    <source>
        <dbReference type="ARBA" id="ARBA00022490"/>
    </source>
</evidence>
<organism evidence="7 8">
    <name type="scientific">Austropuccinia psidii MF-1</name>
    <dbReference type="NCBI Taxonomy" id="1389203"/>
    <lineage>
        <taxon>Eukaryota</taxon>
        <taxon>Fungi</taxon>
        <taxon>Dikarya</taxon>
        <taxon>Basidiomycota</taxon>
        <taxon>Pucciniomycotina</taxon>
        <taxon>Pucciniomycetes</taxon>
        <taxon>Pucciniales</taxon>
        <taxon>Sphaerophragmiaceae</taxon>
        <taxon>Austropuccinia</taxon>
    </lineage>
</organism>
<dbReference type="Proteomes" id="UP000765509">
    <property type="component" value="Unassembled WGS sequence"/>
</dbReference>
<comment type="similarity">
    <text evidence="2">Belongs to the SVF1 family.</text>
</comment>
<dbReference type="InterPro" id="IPR013931">
    <property type="entry name" value="Svf1-like_N"/>
</dbReference>
<dbReference type="AlphaFoldDB" id="A0A9Q3EEF1"/>
<evidence type="ECO:0000256" key="1">
    <source>
        <dbReference type="ARBA" id="ARBA00004496"/>
    </source>
</evidence>
<evidence type="ECO:0000256" key="2">
    <source>
        <dbReference type="ARBA" id="ARBA00009069"/>
    </source>
</evidence>
<protein>
    <submittedName>
        <fullName evidence="7">Uncharacterized protein</fullName>
    </submittedName>
</protein>
<dbReference type="Pfam" id="PF17187">
    <property type="entry name" value="Svf1_C"/>
    <property type="match status" value="1"/>
</dbReference>